<evidence type="ECO:0008006" key="2">
    <source>
        <dbReference type="Google" id="ProtNLM"/>
    </source>
</evidence>
<accession>A0A6C0KWT7</accession>
<evidence type="ECO:0000313" key="1">
    <source>
        <dbReference type="EMBL" id="QHU20798.1"/>
    </source>
</evidence>
<reference evidence="1" key="1">
    <citation type="journal article" date="2020" name="Nature">
        <title>Giant virus diversity and host interactions through global metagenomics.</title>
        <authorList>
            <person name="Schulz F."/>
            <person name="Roux S."/>
            <person name="Paez-Espino D."/>
            <person name="Jungbluth S."/>
            <person name="Walsh D.A."/>
            <person name="Denef V.J."/>
            <person name="McMahon K.D."/>
            <person name="Konstantinidis K.T."/>
            <person name="Eloe-Fadrosh E.A."/>
            <person name="Kyrpides N.C."/>
            <person name="Woyke T."/>
        </authorList>
    </citation>
    <scope>NUCLEOTIDE SEQUENCE</scope>
    <source>
        <strain evidence="1">GVMAG-S-3300013093-109</strain>
    </source>
</reference>
<name>A0A6C0KWT7_9ZZZZ</name>
<sequence length="205" mass="23988">MELIDAILYINLEHRTDRNEHILAEIAKICQDPSKIHRIDAIKCDPGALGCGLSHIKALQYALSHWDWHRVLVLEDDFTFKDDTDIKSRLAELMYFHMEMDMGLLSYNPNRFQTSRVIRDQIHRVVYSQTTSSYVIARTYIPTLIRNMKESTMDMQLHGKRHENCLDIHWTLLQPKGNWYAIVPAIGYQYDNYSDIEGQHTAYGC</sequence>
<proteinExistence type="predicted"/>
<protein>
    <recommendedName>
        <fullName evidence="2">Glycosyltransferase</fullName>
    </recommendedName>
</protein>
<dbReference type="AlphaFoldDB" id="A0A6C0KWT7"/>
<organism evidence="1">
    <name type="scientific">viral metagenome</name>
    <dbReference type="NCBI Taxonomy" id="1070528"/>
    <lineage>
        <taxon>unclassified sequences</taxon>
        <taxon>metagenomes</taxon>
        <taxon>organismal metagenomes</taxon>
    </lineage>
</organism>
<dbReference type="EMBL" id="MN740974">
    <property type="protein sequence ID" value="QHU20798.1"/>
    <property type="molecule type" value="Genomic_DNA"/>
</dbReference>